<comment type="catalytic activity">
    <reaction evidence="15 17 19">
        <text>(6S)-NADHX + ADP = AMP + phosphate + NADH + H(+)</text>
        <dbReference type="Rhea" id="RHEA:32223"/>
        <dbReference type="ChEBI" id="CHEBI:15378"/>
        <dbReference type="ChEBI" id="CHEBI:43474"/>
        <dbReference type="ChEBI" id="CHEBI:57945"/>
        <dbReference type="ChEBI" id="CHEBI:64074"/>
        <dbReference type="ChEBI" id="CHEBI:456215"/>
        <dbReference type="ChEBI" id="CHEBI:456216"/>
        <dbReference type="EC" id="4.2.1.136"/>
    </reaction>
</comment>
<dbReference type="GO" id="GO:0046872">
    <property type="term" value="F:metal ion binding"/>
    <property type="evidence" value="ECO:0007669"/>
    <property type="project" value="UniProtKB-UniRule"/>
</dbReference>
<dbReference type="CDD" id="cd01171">
    <property type="entry name" value="YXKO-related"/>
    <property type="match status" value="1"/>
</dbReference>
<dbReference type="InterPro" id="IPR017953">
    <property type="entry name" value="Carbohydrate_kinase_pred_CS"/>
</dbReference>
<dbReference type="Pfam" id="PF01256">
    <property type="entry name" value="Carb_kinase"/>
    <property type="match status" value="1"/>
</dbReference>
<keyword evidence="23" id="KW-1185">Reference proteome</keyword>
<feature type="domain" description="YjeF N-terminal" evidence="21">
    <location>
        <begin position="10"/>
        <end position="219"/>
    </location>
</feature>
<keyword evidence="10 17" id="KW-0520">NAD</keyword>
<comment type="function">
    <text evidence="17">Catalyzes the dehydration of the S-form of NAD(P)HX at the expense of ADP, which is converted to AMP. Together with NAD(P)HX epimerase, which catalyzes the epimerization of the S- and R-forms, the enzyme allows the repair of both epimers of NAD(P)HX, a damaged form of NAD(P)H that is a result of enzymatic or heat-dependent hydration.</text>
</comment>
<evidence type="ECO:0000256" key="3">
    <source>
        <dbReference type="ARBA" id="ARBA00006001"/>
    </source>
</evidence>
<feature type="binding site" evidence="18">
    <location>
        <position position="162"/>
    </location>
    <ligand>
        <name>(6S)-NADPHX</name>
        <dbReference type="ChEBI" id="CHEBI:64076"/>
    </ligand>
</feature>
<sequence length="535" mass="55567">MQKIVTQTEMYALEHAAVAHGATWEGLMEQAGWGVAQVALARLGDPKGRRVVVLVGPGNNGGDGLVVARHVHDAGAQVALYFWRRQFAPSDANWQRCRTRGLAETMAADDPTQTSLRKLVAEADLVVDALLGMGTSRPVEGPLAAIIATLQPPRRPLVLAIDLPSGVDAGTGAAPGGAVCADLTVATGLPKRGLLLYPGRRLAGTLELAILELPHDYLETTMSDLLRAAEVQPLLPARPPDAHKGSFGKVLVLAGSLHFPGAAYLACAGAARVGAGLVTLAGGRAVLGSAMRLPEATLLPLAEGDWGAVGPGALAELNKALPNYQALVLGPGMGQGEATGEFLQRLLGLETPKSRVRVGFLIDSNSDEATENAAPDLPPTVLDADGLNLLAKIEEWHERLPRERFVFTPHPGEMRRLLGVEQLPADLVATACEAAKRWGQVVVLKGATTIIASPDGRNRIHDGANPALATAGTGDVLAGVIGGLLAQGLAPYDAASLGVFLHGAAAARVRATLGDAGALASDLLPELPRAMLELR</sequence>
<dbReference type="NCBIfam" id="TIGR00197">
    <property type="entry name" value="yjeF_nterm"/>
    <property type="match status" value="1"/>
</dbReference>
<dbReference type="InterPro" id="IPR036652">
    <property type="entry name" value="YjeF_N_dom_sf"/>
</dbReference>
<comment type="similarity">
    <text evidence="4 19">In the C-terminal section; belongs to the NnrD/CARKD family.</text>
</comment>
<evidence type="ECO:0000256" key="13">
    <source>
        <dbReference type="ARBA" id="ARBA00023268"/>
    </source>
</evidence>
<dbReference type="PIRSF" id="PIRSF017184">
    <property type="entry name" value="Nnr"/>
    <property type="match status" value="1"/>
</dbReference>
<dbReference type="Pfam" id="PF03853">
    <property type="entry name" value="YjeF_N"/>
    <property type="match status" value="1"/>
</dbReference>
<comment type="catalytic activity">
    <reaction evidence="1 18 19">
        <text>(6R)-NADHX = (6S)-NADHX</text>
        <dbReference type="Rhea" id="RHEA:32215"/>
        <dbReference type="ChEBI" id="CHEBI:64074"/>
        <dbReference type="ChEBI" id="CHEBI:64075"/>
        <dbReference type="EC" id="5.1.99.6"/>
    </reaction>
</comment>
<feature type="binding site" evidence="17">
    <location>
        <position position="332"/>
    </location>
    <ligand>
        <name>(6S)-NADPHX</name>
        <dbReference type="ChEBI" id="CHEBI:64076"/>
    </ligand>
</feature>
<evidence type="ECO:0000256" key="17">
    <source>
        <dbReference type="HAMAP-Rule" id="MF_01965"/>
    </source>
</evidence>
<dbReference type="Gene3D" id="3.40.1190.20">
    <property type="match status" value="1"/>
</dbReference>
<feature type="binding site" evidence="18">
    <location>
        <position position="60"/>
    </location>
    <ligand>
        <name>K(+)</name>
        <dbReference type="ChEBI" id="CHEBI:29103"/>
    </ligand>
</feature>
<feature type="domain" description="YjeF C-terminal" evidence="20">
    <location>
        <begin position="227"/>
        <end position="534"/>
    </location>
</feature>
<comment type="cofactor">
    <cofactor evidence="18 19">
        <name>K(+)</name>
        <dbReference type="ChEBI" id="CHEBI:29103"/>
    </cofactor>
    <text evidence="18 19">Binds 1 potassium ion per subunit.</text>
</comment>
<comment type="catalytic activity">
    <reaction evidence="2 18 19">
        <text>(6R)-NADPHX = (6S)-NADPHX</text>
        <dbReference type="Rhea" id="RHEA:32227"/>
        <dbReference type="ChEBI" id="CHEBI:64076"/>
        <dbReference type="ChEBI" id="CHEBI:64077"/>
        <dbReference type="EC" id="5.1.99.6"/>
    </reaction>
</comment>
<dbReference type="PANTHER" id="PTHR12592:SF0">
    <property type="entry name" value="ATP-DEPENDENT (S)-NAD(P)H-HYDRATE DEHYDRATASE"/>
    <property type="match status" value="1"/>
</dbReference>
<gene>
    <name evidence="17" type="primary">nnrD</name>
    <name evidence="18" type="synonym">nnrE</name>
    <name evidence="22" type="ORF">CJ255_14945</name>
</gene>
<feature type="binding site" evidence="17">
    <location>
        <position position="262"/>
    </location>
    <ligand>
        <name>(6S)-NADPHX</name>
        <dbReference type="ChEBI" id="CHEBI:64076"/>
    </ligand>
</feature>
<dbReference type="GO" id="GO:0005524">
    <property type="term" value="F:ATP binding"/>
    <property type="evidence" value="ECO:0007669"/>
    <property type="project" value="UniProtKB-UniRule"/>
</dbReference>
<evidence type="ECO:0000256" key="7">
    <source>
        <dbReference type="ARBA" id="ARBA00022840"/>
    </source>
</evidence>
<feature type="binding site" evidence="18">
    <location>
        <position position="128"/>
    </location>
    <ligand>
        <name>K(+)</name>
        <dbReference type="ChEBI" id="CHEBI:29103"/>
    </ligand>
</feature>
<comment type="caution">
    <text evidence="22">The sequence shown here is derived from an EMBL/GenBank/DDBJ whole genome shotgun (WGS) entry which is preliminary data.</text>
</comment>
<keyword evidence="6 17" id="KW-0547">Nucleotide-binding</keyword>
<comment type="caution">
    <text evidence="18">Lacks conserved residue(s) required for the propagation of feature annotation.</text>
</comment>
<evidence type="ECO:0000256" key="11">
    <source>
        <dbReference type="ARBA" id="ARBA00023235"/>
    </source>
</evidence>
<evidence type="ECO:0000256" key="16">
    <source>
        <dbReference type="ARBA" id="ARBA00049209"/>
    </source>
</evidence>
<evidence type="ECO:0000256" key="10">
    <source>
        <dbReference type="ARBA" id="ARBA00023027"/>
    </source>
</evidence>
<keyword evidence="11 18" id="KW-0413">Isomerase</keyword>
<dbReference type="PROSITE" id="PS51385">
    <property type="entry name" value="YJEF_N"/>
    <property type="match status" value="1"/>
</dbReference>
<dbReference type="PROSITE" id="PS51383">
    <property type="entry name" value="YJEF_C_3"/>
    <property type="match status" value="1"/>
</dbReference>
<evidence type="ECO:0000256" key="15">
    <source>
        <dbReference type="ARBA" id="ARBA00048238"/>
    </source>
</evidence>
<dbReference type="InterPro" id="IPR029056">
    <property type="entry name" value="Ribokinase-like"/>
</dbReference>
<dbReference type="PROSITE" id="PS01050">
    <property type="entry name" value="YJEF_C_2"/>
    <property type="match status" value="1"/>
</dbReference>
<feature type="binding site" evidence="17">
    <location>
        <position position="475"/>
    </location>
    <ligand>
        <name>(6S)-NADPHX</name>
        <dbReference type="ChEBI" id="CHEBI:64076"/>
    </ligand>
</feature>
<comment type="catalytic activity">
    <reaction evidence="16 17 19">
        <text>(6S)-NADPHX + ADP = AMP + phosphate + NADPH + H(+)</text>
        <dbReference type="Rhea" id="RHEA:32235"/>
        <dbReference type="ChEBI" id="CHEBI:15378"/>
        <dbReference type="ChEBI" id="CHEBI:43474"/>
        <dbReference type="ChEBI" id="CHEBI:57783"/>
        <dbReference type="ChEBI" id="CHEBI:64076"/>
        <dbReference type="ChEBI" id="CHEBI:456215"/>
        <dbReference type="ChEBI" id="CHEBI:456216"/>
        <dbReference type="EC" id="4.2.1.136"/>
    </reaction>
</comment>
<feature type="binding site" evidence="17">
    <location>
        <position position="410"/>
    </location>
    <ligand>
        <name>(6S)-NADPHX</name>
        <dbReference type="ChEBI" id="CHEBI:64076"/>
    </ligand>
</feature>
<dbReference type="EMBL" id="NQWI01000078">
    <property type="protein sequence ID" value="PDW02258.1"/>
    <property type="molecule type" value="Genomic_DNA"/>
</dbReference>
<organism evidence="22 23">
    <name type="scientific">Candidatus Viridilinea mediisalina</name>
    <dbReference type="NCBI Taxonomy" id="2024553"/>
    <lineage>
        <taxon>Bacteria</taxon>
        <taxon>Bacillati</taxon>
        <taxon>Chloroflexota</taxon>
        <taxon>Chloroflexia</taxon>
        <taxon>Chloroflexales</taxon>
        <taxon>Chloroflexineae</taxon>
        <taxon>Oscillochloridaceae</taxon>
        <taxon>Candidatus Viridilinea</taxon>
    </lineage>
</organism>
<keyword evidence="9 18" id="KW-0630">Potassium</keyword>
<proteinExistence type="inferred from homology"/>
<evidence type="ECO:0000256" key="18">
    <source>
        <dbReference type="HAMAP-Rule" id="MF_01966"/>
    </source>
</evidence>
<dbReference type="HAMAP" id="MF_01965">
    <property type="entry name" value="NADHX_dehydratase"/>
    <property type="match status" value="1"/>
</dbReference>
<feature type="binding site" evidence="17">
    <location>
        <begin position="445"/>
        <end position="449"/>
    </location>
    <ligand>
        <name>AMP</name>
        <dbReference type="ChEBI" id="CHEBI:456215"/>
    </ligand>
</feature>
<feature type="binding site" evidence="18">
    <location>
        <begin position="132"/>
        <end position="138"/>
    </location>
    <ligand>
        <name>(6S)-NADPHX</name>
        <dbReference type="ChEBI" id="CHEBI:64076"/>
    </ligand>
</feature>
<dbReference type="AlphaFoldDB" id="A0A2A6RHA2"/>
<dbReference type="NCBIfam" id="TIGR00196">
    <property type="entry name" value="yjeF_cterm"/>
    <property type="match status" value="1"/>
</dbReference>
<dbReference type="InterPro" id="IPR004443">
    <property type="entry name" value="YjeF_N_dom"/>
</dbReference>
<dbReference type="GO" id="GO:0110051">
    <property type="term" value="P:metabolite repair"/>
    <property type="evidence" value="ECO:0007669"/>
    <property type="project" value="TreeGrafter"/>
</dbReference>
<name>A0A2A6RHA2_9CHLR</name>
<accession>A0A2A6RHA2</accession>
<feature type="binding site" evidence="17">
    <location>
        <position position="474"/>
    </location>
    <ligand>
        <name>AMP</name>
        <dbReference type="ChEBI" id="CHEBI:456215"/>
    </ligand>
</feature>
<dbReference type="GO" id="GO:0052856">
    <property type="term" value="F:NAD(P)HX epimerase activity"/>
    <property type="evidence" value="ECO:0007669"/>
    <property type="project" value="UniProtKB-UniRule"/>
</dbReference>
<evidence type="ECO:0000313" key="22">
    <source>
        <dbReference type="EMBL" id="PDW02258.1"/>
    </source>
</evidence>
<keyword evidence="7 17" id="KW-0067">ATP-binding</keyword>
<evidence type="ECO:0000256" key="4">
    <source>
        <dbReference type="ARBA" id="ARBA00009524"/>
    </source>
</evidence>
<evidence type="ECO:0000259" key="21">
    <source>
        <dbReference type="PROSITE" id="PS51385"/>
    </source>
</evidence>
<evidence type="ECO:0000256" key="14">
    <source>
        <dbReference type="ARBA" id="ARBA00025153"/>
    </source>
</evidence>
<evidence type="ECO:0000259" key="20">
    <source>
        <dbReference type="PROSITE" id="PS51383"/>
    </source>
</evidence>
<comment type="subunit">
    <text evidence="17">Homotetramer.</text>
</comment>
<comment type="similarity">
    <text evidence="17">Belongs to the NnrD/CARKD family.</text>
</comment>
<keyword evidence="5 18" id="KW-0479">Metal-binding</keyword>
<dbReference type="GO" id="GO:0052855">
    <property type="term" value="F:ADP-dependent NAD(P)H-hydrate dehydratase activity"/>
    <property type="evidence" value="ECO:0007669"/>
    <property type="project" value="UniProtKB-UniRule"/>
</dbReference>
<evidence type="ECO:0000313" key="23">
    <source>
        <dbReference type="Proteomes" id="UP000220527"/>
    </source>
</evidence>
<dbReference type="Proteomes" id="UP000220527">
    <property type="component" value="Unassembled WGS sequence"/>
</dbReference>
<comment type="similarity">
    <text evidence="18">Belongs to the NnrE/AIBP family.</text>
</comment>
<keyword evidence="12 17" id="KW-0456">Lyase</keyword>
<keyword evidence="13" id="KW-0511">Multifunctional enzyme</keyword>
<feature type="binding site" evidence="18">
    <location>
        <begin position="59"/>
        <end position="63"/>
    </location>
    <ligand>
        <name>(6S)-NADPHX</name>
        <dbReference type="ChEBI" id="CHEBI:64076"/>
    </ligand>
</feature>
<evidence type="ECO:0000256" key="19">
    <source>
        <dbReference type="PIRNR" id="PIRNR017184"/>
    </source>
</evidence>
<dbReference type="PANTHER" id="PTHR12592">
    <property type="entry name" value="ATP-DEPENDENT (S)-NAD(P)H-HYDRATE DEHYDRATASE FAMILY MEMBER"/>
    <property type="match status" value="1"/>
</dbReference>
<dbReference type="OrthoDB" id="9806925at2"/>
<evidence type="ECO:0000256" key="5">
    <source>
        <dbReference type="ARBA" id="ARBA00022723"/>
    </source>
</evidence>
<comment type="function">
    <text evidence="18">Catalyzes the epimerization of the S- and R-forms of NAD(P)HX, a damaged form of NAD(P)H that is a result of enzymatic or heat-dependent hydration. This is a prerequisite for the S-specific NAD(P)H-hydrate dehydratase to allow the repair of both epimers of NAD(P)HX.</text>
</comment>
<dbReference type="SUPFAM" id="SSF64153">
    <property type="entry name" value="YjeF N-terminal domain-like"/>
    <property type="match status" value="1"/>
</dbReference>
<dbReference type="InterPro" id="IPR030677">
    <property type="entry name" value="Nnr"/>
</dbReference>
<evidence type="ECO:0000256" key="2">
    <source>
        <dbReference type="ARBA" id="ARBA00000909"/>
    </source>
</evidence>
<evidence type="ECO:0000256" key="1">
    <source>
        <dbReference type="ARBA" id="ARBA00000013"/>
    </source>
</evidence>
<comment type="function">
    <text evidence="14 19">Bifunctional enzyme that catalyzes the epimerization of the S- and R-forms of NAD(P)HX and the dehydration of the S-form of NAD(P)HX at the expense of ADP, which is converted to AMP. This allows the repair of both epimers of NAD(P)HX, a damaged form of NAD(P)H that is a result of enzymatic or heat-dependent hydration.</text>
</comment>
<protein>
    <recommendedName>
        <fullName evidence="19">Bifunctional NAD(P)H-hydrate repair enzyme</fullName>
    </recommendedName>
    <alternativeName>
        <fullName evidence="19">Nicotinamide nucleotide repair protein</fullName>
    </alternativeName>
    <domain>
        <recommendedName>
            <fullName evidence="19">ADP-dependent (S)-NAD(P)H-hydrate dehydratase</fullName>
            <ecNumber evidence="19">4.2.1.136</ecNumber>
        </recommendedName>
        <alternativeName>
            <fullName evidence="19">ADP-dependent NAD(P)HX dehydratase</fullName>
        </alternativeName>
    </domain>
    <domain>
        <recommendedName>
            <fullName evidence="19">NAD(P)H-hydrate epimerase</fullName>
            <ecNumber evidence="19">5.1.99.6</ecNumber>
        </recommendedName>
    </domain>
</protein>
<dbReference type="EC" id="5.1.99.6" evidence="19"/>
<dbReference type="EC" id="4.2.1.136" evidence="19"/>
<evidence type="ECO:0000256" key="6">
    <source>
        <dbReference type="ARBA" id="ARBA00022741"/>
    </source>
</evidence>
<dbReference type="Gene3D" id="3.40.50.10260">
    <property type="entry name" value="YjeF N-terminal domain"/>
    <property type="match status" value="1"/>
</dbReference>
<dbReference type="GO" id="GO:0046496">
    <property type="term" value="P:nicotinamide nucleotide metabolic process"/>
    <property type="evidence" value="ECO:0007669"/>
    <property type="project" value="UniProtKB-UniRule"/>
</dbReference>
<evidence type="ECO:0000256" key="8">
    <source>
        <dbReference type="ARBA" id="ARBA00022857"/>
    </source>
</evidence>
<comment type="similarity">
    <text evidence="3 19">In the N-terminal section; belongs to the NnrE/AIBP family.</text>
</comment>
<keyword evidence="8 17" id="KW-0521">NADP</keyword>
<feature type="binding site" evidence="18">
    <location>
        <position position="165"/>
    </location>
    <ligand>
        <name>K(+)</name>
        <dbReference type="ChEBI" id="CHEBI:29103"/>
    </ligand>
</feature>
<comment type="cofactor">
    <cofactor evidence="17">
        <name>Mg(2+)</name>
        <dbReference type="ChEBI" id="CHEBI:18420"/>
    </cofactor>
</comment>
<dbReference type="HAMAP" id="MF_01966">
    <property type="entry name" value="NADHX_epimerase"/>
    <property type="match status" value="1"/>
</dbReference>
<dbReference type="InterPro" id="IPR000631">
    <property type="entry name" value="CARKD"/>
</dbReference>
<reference evidence="23" key="1">
    <citation type="submission" date="2017-08" db="EMBL/GenBank/DDBJ databases">
        <authorList>
            <person name="Grouzdev D.S."/>
            <person name="Gaisin V.A."/>
            <person name="Rysina M.S."/>
            <person name="Gorlenko V.M."/>
        </authorList>
    </citation>
    <scope>NUCLEOTIDE SEQUENCE [LARGE SCALE GENOMIC DNA]</scope>
    <source>
        <strain evidence="23">Kir15-3F</strain>
    </source>
</reference>
<evidence type="ECO:0000256" key="9">
    <source>
        <dbReference type="ARBA" id="ARBA00022958"/>
    </source>
</evidence>
<evidence type="ECO:0000256" key="12">
    <source>
        <dbReference type="ARBA" id="ARBA00023239"/>
    </source>
</evidence>
<dbReference type="RefSeq" id="WP_097644903.1">
    <property type="nucleotide sequence ID" value="NZ_NQWI01000078.1"/>
</dbReference>
<dbReference type="SUPFAM" id="SSF53613">
    <property type="entry name" value="Ribokinase-like"/>
    <property type="match status" value="1"/>
</dbReference>